<dbReference type="InterPro" id="IPR036420">
    <property type="entry name" value="BRCT_dom_sf"/>
</dbReference>
<dbReference type="GO" id="GO:0006260">
    <property type="term" value="P:DNA replication"/>
    <property type="evidence" value="ECO:0007669"/>
    <property type="project" value="UniProtKB-KW"/>
</dbReference>
<dbReference type="GO" id="GO:0003677">
    <property type="term" value="F:DNA binding"/>
    <property type="evidence" value="ECO:0007669"/>
    <property type="project" value="InterPro"/>
</dbReference>
<evidence type="ECO:0000256" key="3">
    <source>
        <dbReference type="ARBA" id="ARBA00013308"/>
    </source>
</evidence>
<dbReference type="InterPro" id="IPR010994">
    <property type="entry name" value="RuvA_2-like"/>
</dbReference>
<dbReference type="Pfam" id="PF00533">
    <property type="entry name" value="BRCT"/>
    <property type="match status" value="1"/>
</dbReference>
<dbReference type="EMBL" id="ATCF01000012">
    <property type="protein sequence ID" value="EPD99788.1"/>
    <property type="molecule type" value="Genomic_DNA"/>
</dbReference>
<sequence length="745" mass="80206">MMTSLFNDNEEAAPVKAKPQRTRKTGKAAAAPASGAASSAQTSFFGGDAAALSPDQAPARMHELETELERWNYEYYVLDEPSMPDAEYDRAFNELKALEARFPELKSRTSPTLRVGGAVRTGFKKVRHDVPMLSIHTETDFSAAGAAAFDERVRSALGLSPEDPPVEYDCELKFDGLATNLRYEKGVLTEASTRGDGVEGEDVTANVRTIRTIPLRLNGKVPDILEVRGECIMHKADFLALNARQEAAGEKPFANPRNAAAGSLRQLDSSVTAQRTLHFYAYSLGEVSEPFAKTQSGVLDRFAELGFPVAHMREVVKGPEALAAFHDKVAAARASLPFEIDGVVYKVNSLELEEELGFIAREPRWACAHKYPPEEVLTQVLGIDVQVGRTGRLTPVARLAPVYVGGVTVSNATLHNEDHVVKDLDLRVGDTVVLRRAGDVIPEILRVVKERRPAGTKVFEMPHVCPICGSAVIRDEEEKDMRCTGGLVCPAQMKLSIVHFAARRAMGIDGLGEKIVDMLVDEGLVKTPADLFDLTLEALTAPTTATAGSEKPEKRMGPKAAANLLASIQASTHTTLARFVFALGCRHVGEATALGLANHFGTLSAIENASMEALTGVPDVGEVVAESIYAFFREPHNRTVIDALIARGICWPAVEKTAPSLVSGKTFVLTGTLPTLSRDEAKDRLTAQGAKVAGSVSRRTWCVVAGADAGSKLSKAEELGIPVIDEEKLLALLGGTLPAELEKKD</sequence>
<dbReference type="PATRIC" id="fig|1203554.3.peg.577"/>
<feature type="region of interest" description="Disordered" evidence="17">
    <location>
        <begin position="1"/>
        <end position="37"/>
    </location>
</feature>
<keyword evidence="11 15" id="KW-0234">DNA repair</keyword>
<keyword evidence="12 15" id="KW-0464">Manganese</keyword>
<keyword evidence="9 15" id="KW-0460">Magnesium</keyword>
<evidence type="ECO:0000256" key="1">
    <source>
        <dbReference type="ARBA" id="ARBA00004067"/>
    </source>
</evidence>
<feature type="binding site" evidence="15">
    <location>
        <position position="465"/>
    </location>
    <ligand>
        <name>Zn(2+)</name>
        <dbReference type="ChEBI" id="CHEBI:29105"/>
    </ligand>
</feature>
<dbReference type="InterPro" id="IPR004150">
    <property type="entry name" value="NAD_DNA_ligase_OB"/>
</dbReference>
<dbReference type="Gene3D" id="1.10.287.610">
    <property type="entry name" value="Helix hairpin bin"/>
    <property type="match status" value="1"/>
</dbReference>
<comment type="similarity">
    <text evidence="14 15">Belongs to the NAD-dependent DNA ligase family. LigA subfamily.</text>
</comment>
<dbReference type="PIRSF" id="PIRSF001604">
    <property type="entry name" value="LigA"/>
    <property type="match status" value="1"/>
</dbReference>
<dbReference type="InterPro" id="IPR033136">
    <property type="entry name" value="DNA_ligase_CS"/>
</dbReference>
<feature type="active site" description="N6-AMP-lysine intermediate" evidence="15">
    <location>
        <position position="173"/>
    </location>
</feature>
<evidence type="ECO:0000256" key="6">
    <source>
        <dbReference type="ARBA" id="ARBA00022723"/>
    </source>
</evidence>
<evidence type="ECO:0000256" key="9">
    <source>
        <dbReference type="ARBA" id="ARBA00022842"/>
    </source>
</evidence>
<dbReference type="SUPFAM" id="SSF56091">
    <property type="entry name" value="DNA ligase/mRNA capping enzyme, catalytic domain"/>
    <property type="match status" value="1"/>
</dbReference>
<dbReference type="SUPFAM" id="SSF50249">
    <property type="entry name" value="Nucleic acid-binding proteins"/>
    <property type="match status" value="1"/>
</dbReference>
<proteinExistence type="inferred from homology"/>
<dbReference type="GO" id="GO:0005829">
    <property type="term" value="C:cytosol"/>
    <property type="evidence" value="ECO:0007669"/>
    <property type="project" value="TreeGrafter"/>
</dbReference>
<dbReference type="NCBIfam" id="NF005932">
    <property type="entry name" value="PRK07956.1"/>
    <property type="match status" value="1"/>
</dbReference>
<evidence type="ECO:0000313" key="20">
    <source>
        <dbReference type="Proteomes" id="UP000014400"/>
    </source>
</evidence>
<feature type="compositionally biased region" description="Low complexity" evidence="17">
    <location>
        <begin position="28"/>
        <end position="37"/>
    </location>
</feature>
<dbReference type="EC" id="6.5.1.2" evidence="2 15"/>
<dbReference type="FunFam" id="2.40.50.140:FF:000012">
    <property type="entry name" value="DNA ligase"/>
    <property type="match status" value="1"/>
</dbReference>
<feature type="binding site" evidence="15">
    <location>
        <position position="194"/>
    </location>
    <ligand>
        <name>NAD(+)</name>
        <dbReference type="ChEBI" id="CHEBI:57540"/>
    </ligand>
</feature>
<keyword evidence="4 15" id="KW-0436">Ligase</keyword>
<dbReference type="CDD" id="cd17748">
    <property type="entry name" value="BRCT_DNA_ligase_like"/>
    <property type="match status" value="1"/>
</dbReference>
<dbReference type="SUPFAM" id="SSF47781">
    <property type="entry name" value="RuvA domain 2-like"/>
    <property type="match status" value="1"/>
</dbReference>
<dbReference type="FunFam" id="1.10.150.20:FF:000006">
    <property type="entry name" value="DNA ligase"/>
    <property type="match status" value="1"/>
</dbReference>
<keyword evidence="10 15" id="KW-0520">NAD</keyword>
<keyword evidence="6 15" id="KW-0479">Metal-binding</keyword>
<comment type="caution">
    <text evidence="15">Lacks conserved residue(s) required for the propagation of feature annotation.</text>
</comment>
<dbReference type="SMART" id="SM00532">
    <property type="entry name" value="LIGANc"/>
    <property type="match status" value="1"/>
</dbReference>
<dbReference type="FunFam" id="3.30.470.30:FF:000001">
    <property type="entry name" value="DNA ligase"/>
    <property type="match status" value="1"/>
</dbReference>
<evidence type="ECO:0000256" key="15">
    <source>
        <dbReference type="HAMAP-Rule" id="MF_01588"/>
    </source>
</evidence>
<dbReference type="HAMAP" id="MF_01588">
    <property type="entry name" value="DNA_ligase_A"/>
    <property type="match status" value="1"/>
</dbReference>
<evidence type="ECO:0000256" key="16">
    <source>
        <dbReference type="RuleBase" id="RU000618"/>
    </source>
</evidence>
<dbReference type="eggNOG" id="COG0272">
    <property type="taxonomic scope" value="Bacteria"/>
</dbReference>
<feature type="binding site" evidence="15">
    <location>
        <position position="489"/>
    </location>
    <ligand>
        <name>Zn(2+)</name>
        <dbReference type="ChEBI" id="CHEBI:29105"/>
    </ligand>
</feature>
<dbReference type="GO" id="GO:0046872">
    <property type="term" value="F:metal ion binding"/>
    <property type="evidence" value="ECO:0007669"/>
    <property type="project" value="UniProtKB-KW"/>
</dbReference>
<evidence type="ECO:0000256" key="13">
    <source>
        <dbReference type="ARBA" id="ARBA00034005"/>
    </source>
</evidence>
<dbReference type="GO" id="GO:0006281">
    <property type="term" value="P:DNA repair"/>
    <property type="evidence" value="ECO:0007669"/>
    <property type="project" value="UniProtKB-KW"/>
</dbReference>
<evidence type="ECO:0000256" key="2">
    <source>
        <dbReference type="ARBA" id="ARBA00012722"/>
    </source>
</evidence>
<evidence type="ECO:0000256" key="12">
    <source>
        <dbReference type="ARBA" id="ARBA00023211"/>
    </source>
</evidence>
<evidence type="ECO:0000256" key="14">
    <source>
        <dbReference type="ARBA" id="ARBA00060881"/>
    </source>
</evidence>
<evidence type="ECO:0000256" key="4">
    <source>
        <dbReference type="ARBA" id="ARBA00022598"/>
    </source>
</evidence>
<dbReference type="HOGENOM" id="CLU_007764_2_1_4"/>
<dbReference type="Gene3D" id="3.30.470.30">
    <property type="entry name" value="DNA ligase/mRNA capping enzyme"/>
    <property type="match status" value="1"/>
</dbReference>
<comment type="catalytic activity">
    <reaction evidence="13 15 16">
        <text>NAD(+) + (deoxyribonucleotide)n-3'-hydroxyl + 5'-phospho-(deoxyribonucleotide)m = (deoxyribonucleotide)n+m + AMP + beta-nicotinamide D-nucleotide.</text>
        <dbReference type="EC" id="6.5.1.2"/>
    </reaction>
</comment>
<name>S3BEQ0_9BURK</name>
<dbReference type="Pfam" id="PF12826">
    <property type="entry name" value="HHH_2"/>
    <property type="match status" value="1"/>
</dbReference>
<dbReference type="InterPro" id="IPR001357">
    <property type="entry name" value="BRCT_dom"/>
</dbReference>
<dbReference type="InterPro" id="IPR013839">
    <property type="entry name" value="DNAligase_adenylation"/>
</dbReference>
<gene>
    <name evidence="15" type="primary">ligA</name>
    <name evidence="19" type="ORF">HMPREF1476_00592</name>
</gene>
<reference evidence="19 20" key="1">
    <citation type="submission" date="2013-04" db="EMBL/GenBank/DDBJ databases">
        <title>The Genome Sequence of Sutterella wadsworthensis HGA0223.</title>
        <authorList>
            <consortium name="The Broad Institute Genomics Platform"/>
            <person name="Earl A."/>
            <person name="Ward D."/>
            <person name="Feldgarden M."/>
            <person name="Gevers D."/>
            <person name="Schmidt T.M."/>
            <person name="Dover J."/>
            <person name="Dai D."/>
            <person name="Walker B."/>
            <person name="Young S."/>
            <person name="Zeng Q."/>
            <person name="Gargeya S."/>
            <person name="Fitzgerald M."/>
            <person name="Haas B."/>
            <person name="Abouelleil A."/>
            <person name="Allen A.W."/>
            <person name="Alvarado L."/>
            <person name="Arachchi H.M."/>
            <person name="Berlin A.M."/>
            <person name="Chapman S.B."/>
            <person name="Gainer-Dewar J."/>
            <person name="Goldberg J."/>
            <person name="Griggs A."/>
            <person name="Gujja S."/>
            <person name="Hansen M."/>
            <person name="Howarth C."/>
            <person name="Imamovic A."/>
            <person name="Ireland A."/>
            <person name="Larimer J."/>
            <person name="McCowan C."/>
            <person name="Murphy C."/>
            <person name="Pearson M."/>
            <person name="Poon T.W."/>
            <person name="Priest M."/>
            <person name="Roberts A."/>
            <person name="Saif S."/>
            <person name="Shea T."/>
            <person name="Sisk P."/>
            <person name="Sykes S."/>
            <person name="Wortman J."/>
            <person name="Nusbaum C."/>
            <person name="Birren B."/>
        </authorList>
    </citation>
    <scope>NUCLEOTIDE SEQUENCE [LARGE SCALE GENOMIC DNA]</scope>
    <source>
        <strain evidence="19 20">HGA0223</strain>
    </source>
</reference>
<dbReference type="CDD" id="cd00114">
    <property type="entry name" value="LIGANc"/>
    <property type="match status" value="1"/>
</dbReference>
<feature type="binding site" evidence="15">
    <location>
        <position position="468"/>
    </location>
    <ligand>
        <name>Zn(2+)</name>
        <dbReference type="ChEBI" id="CHEBI:29105"/>
    </ligand>
</feature>
<evidence type="ECO:0000256" key="11">
    <source>
        <dbReference type="ARBA" id="ARBA00023204"/>
    </source>
</evidence>
<feature type="binding site" evidence="15">
    <location>
        <position position="346"/>
    </location>
    <ligand>
        <name>NAD(+)</name>
        <dbReference type="ChEBI" id="CHEBI:57540"/>
    </ligand>
</feature>
<dbReference type="Gene3D" id="2.40.50.140">
    <property type="entry name" value="Nucleic acid-binding proteins"/>
    <property type="match status" value="1"/>
</dbReference>
<feature type="binding site" evidence="15">
    <location>
        <position position="230"/>
    </location>
    <ligand>
        <name>NAD(+)</name>
        <dbReference type="ChEBI" id="CHEBI:57540"/>
    </ligand>
</feature>
<feature type="binding site" evidence="15">
    <location>
        <position position="370"/>
    </location>
    <ligand>
        <name>NAD(+)</name>
        <dbReference type="ChEBI" id="CHEBI:57540"/>
    </ligand>
</feature>
<feature type="binding site" evidence="15">
    <location>
        <begin position="134"/>
        <end position="135"/>
    </location>
    <ligand>
        <name>NAD(+)</name>
        <dbReference type="ChEBI" id="CHEBI:57540"/>
    </ligand>
</feature>
<dbReference type="Gene3D" id="3.40.50.10190">
    <property type="entry name" value="BRCT domain"/>
    <property type="match status" value="1"/>
</dbReference>
<evidence type="ECO:0000256" key="7">
    <source>
        <dbReference type="ARBA" id="ARBA00022763"/>
    </source>
</evidence>
<protein>
    <recommendedName>
        <fullName evidence="3 15">DNA ligase</fullName>
        <ecNumber evidence="2 15">6.5.1.2</ecNumber>
    </recommendedName>
    <alternativeName>
        <fullName evidence="15">Polydeoxyribonucleotide synthase [NAD(+)]</fullName>
    </alternativeName>
</protein>
<comment type="function">
    <text evidence="1 15">DNA ligase that catalyzes the formation of phosphodiester linkages between 5'-phosphoryl and 3'-hydroxyl groups in double-stranded DNA using NAD as a coenzyme and as the energy source for the reaction. It is essential for DNA replication and repair of damaged DNA.</text>
</comment>
<dbReference type="SUPFAM" id="SSF52113">
    <property type="entry name" value="BRCT domain"/>
    <property type="match status" value="1"/>
</dbReference>
<dbReference type="InterPro" id="IPR041663">
    <property type="entry name" value="DisA/LigA_HHH"/>
</dbReference>
<dbReference type="InterPro" id="IPR001679">
    <property type="entry name" value="DNA_ligase"/>
</dbReference>
<dbReference type="PROSITE" id="PS50172">
    <property type="entry name" value="BRCT"/>
    <property type="match status" value="1"/>
</dbReference>
<dbReference type="PROSITE" id="PS01056">
    <property type="entry name" value="DNA_LIGASE_N2"/>
    <property type="match status" value="1"/>
</dbReference>
<dbReference type="Proteomes" id="UP000014400">
    <property type="component" value="Unassembled WGS sequence"/>
</dbReference>
<feature type="binding site" evidence="15">
    <location>
        <position position="171"/>
    </location>
    <ligand>
        <name>NAD(+)</name>
        <dbReference type="ChEBI" id="CHEBI:57540"/>
    </ligand>
</feature>
<dbReference type="NCBIfam" id="TIGR00575">
    <property type="entry name" value="dnlj"/>
    <property type="match status" value="1"/>
</dbReference>
<dbReference type="Pfam" id="PF03119">
    <property type="entry name" value="DNA_ligase_ZBD"/>
    <property type="match status" value="1"/>
</dbReference>
<evidence type="ECO:0000256" key="8">
    <source>
        <dbReference type="ARBA" id="ARBA00022833"/>
    </source>
</evidence>
<dbReference type="InterPro" id="IPR003583">
    <property type="entry name" value="Hlx-hairpin-Hlx_DNA-bd_motif"/>
</dbReference>
<dbReference type="Gene3D" id="6.20.10.30">
    <property type="match status" value="1"/>
</dbReference>
<organism evidence="19 20">
    <name type="scientific">Sutterella wadsworthensis HGA0223</name>
    <dbReference type="NCBI Taxonomy" id="1203554"/>
    <lineage>
        <taxon>Bacteria</taxon>
        <taxon>Pseudomonadati</taxon>
        <taxon>Pseudomonadota</taxon>
        <taxon>Betaproteobacteria</taxon>
        <taxon>Burkholderiales</taxon>
        <taxon>Sutterellaceae</taxon>
        <taxon>Sutterella</taxon>
    </lineage>
</organism>
<comment type="cofactor">
    <cofactor evidence="15">
        <name>Mg(2+)</name>
        <dbReference type="ChEBI" id="CHEBI:18420"/>
    </cofactor>
    <cofactor evidence="15">
        <name>Mn(2+)</name>
        <dbReference type="ChEBI" id="CHEBI:29035"/>
    </cofactor>
</comment>
<feature type="domain" description="BRCT" evidence="18">
    <location>
        <begin position="657"/>
        <end position="733"/>
    </location>
</feature>
<keyword evidence="8 15" id="KW-0862">Zinc</keyword>
<dbReference type="PROSITE" id="PS01055">
    <property type="entry name" value="DNA_LIGASE_N1"/>
    <property type="match status" value="1"/>
</dbReference>
<dbReference type="SMART" id="SM00278">
    <property type="entry name" value="HhH1"/>
    <property type="match status" value="3"/>
</dbReference>
<dbReference type="RefSeq" id="WP_016473960.1">
    <property type="nucleotide sequence ID" value="NZ_KE150480.1"/>
</dbReference>
<accession>S3BEQ0</accession>
<dbReference type="PANTHER" id="PTHR23389">
    <property type="entry name" value="CHROMOSOME TRANSMISSION FIDELITY FACTOR 18"/>
    <property type="match status" value="1"/>
</dbReference>
<dbReference type="PANTHER" id="PTHR23389:SF9">
    <property type="entry name" value="DNA LIGASE"/>
    <property type="match status" value="1"/>
</dbReference>
<evidence type="ECO:0000259" key="18">
    <source>
        <dbReference type="PROSITE" id="PS50172"/>
    </source>
</evidence>
<keyword evidence="20" id="KW-1185">Reference proteome</keyword>
<keyword evidence="7 15" id="KW-0227">DNA damage</keyword>
<dbReference type="GO" id="GO:0003911">
    <property type="term" value="F:DNA ligase (NAD+) activity"/>
    <property type="evidence" value="ECO:0007669"/>
    <property type="project" value="UniProtKB-UniRule"/>
</dbReference>
<evidence type="ECO:0000256" key="5">
    <source>
        <dbReference type="ARBA" id="ARBA00022705"/>
    </source>
</evidence>
<dbReference type="Pfam" id="PF01653">
    <property type="entry name" value="DNA_ligase_aden"/>
    <property type="match status" value="1"/>
</dbReference>
<evidence type="ECO:0000313" key="19">
    <source>
        <dbReference type="EMBL" id="EPD99788.1"/>
    </source>
</evidence>
<dbReference type="AlphaFoldDB" id="S3BEQ0"/>
<dbReference type="InterPro" id="IPR018239">
    <property type="entry name" value="DNA_ligase_AS"/>
</dbReference>
<dbReference type="InterPro" id="IPR012340">
    <property type="entry name" value="NA-bd_OB-fold"/>
</dbReference>
<feature type="binding site" evidence="15">
    <location>
        <begin position="85"/>
        <end position="89"/>
    </location>
    <ligand>
        <name>NAD(+)</name>
        <dbReference type="ChEBI" id="CHEBI:57540"/>
    </ligand>
</feature>
<keyword evidence="5 15" id="KW-0235">DNA replication</keyword>
<dbReference type="SMART" id="SM00292">
    <property type="entry name" value="BRCT"/>
    <property type="match status" value="1"/>
</dbReference>
<dbReference type="Pfam" id="PF03120">
    <property type="entry name" value="OB_DNA_ligase"/>
    <property type="match status" value="1"/>
</dbReference>
<evidence type="ECO:0000256" key="17">
    <source>
        <dbReference type="SAM" id="MobiDB-lite"/>
    </source>
</evidence>
<comment type="caution">
    <text evidence="19">The sequence shown here is derived from an EMBL/GenBank/DDBJ whole genome shotgun (WGS) entry which is preliminary data.</text>
</comment>
<dbReference type="STRING" id="1203554.HMPREF1476_00592"/>
<dbReference type="InterPro" id="IPR004149">
    <property type="entry name" value="Znf_DNAligase_C4"/>
</dbReference>
<dbReference type="InterPro" id="IPR013840">
    <property type="entry name" value="DNAligase_N"/>
</dbReference>
<dbReference type="Gene3D" id="1.10.150.20">
    <property type="entry name" value="5' to 3' exonuclease, C-terminal subdomain"/>
    <property type="match status" value="2"/>
</dbReference>
<evidence type="ECO:0000256" key="10">
    <source>
        <dbReference type="ARBA" id="ARBA00023027"/>
    </source>
</evidence>